<name>A0A8J4U775_CLAMG</name>
<evidence type="ECO:0000259" key="13">
    <source>
        <dbReference type="PROSITE" id="PS50097"/>
    </source>
</evidence>
<evidence type="ECO:0000256" key="6">
    <source>
        <dbReference type="ARBA" id="ARBA00022833"/>
    </source>
</evidence>
<dbReference type="PANTHER" id="PTHR24394">
    <property type="entry name" value="ZINC FINGER PROTEIN"/>
    <property type="match status" value="1"/>
</dbReference>
<keyword evidence="16" id="KW-1185">Reference proteome</keyword>
<comment type="similarity">
    <text evidence="2">Belongs to the krueppel C2H2-type zinc-finger protein family.</text>
</comment>
<reference evidence="15" key="1">
    <citation type="submission" date="2020-07" db="EMBL/GenBank/DDBJ databases">
        <title>Clarias magur genome sequencing, assembly and annotation.</title>
        <authorList>
            <person name="Kushwaha B."/>
            <person name="Kumar R."/>
            <person name="Das P."/>
            <person name="Joshi C.G."/>
            <person name="Kumar D."/>
            <person name="Nagpure N.S."/>
            <person name="Pandey M."/>
            <person name="Agarwal S."/>
            <person name="Srivastava S."/>
            <person name="Singh M."/>
            <person name="Sahoo L."/>
            <person name="Jayasankar P."/>
            <person name="Meher P.K."/>
            <person name="Koringa P.G."/>
            <person name="Iquebal M.A."/>
            <person name="Das S.P."/>
            <person name="Bit A."/>
            <person name="Patnaik S."/>
            <person name="Patel N."/>
            <person name="Shah T.M."/>
            <person name="Hinsu A."/>
            <person name="Jena J.K."/>
        </authorList>
    </citation>
    <scope>NUCLEOTIDE SEQUENCE</scope>
    <source>
        <strain evidence="15">CIFAMagur01</strain>
        <tissue evidence="15">Testis</tissue>
    </source>
</reference>
<keyword evidence="5 11" id="KW-0863">Zinc-finger</keyword>
<keyword evidence="3" id="KW-0479">Metal-binding</keyword>
<keyword evidence="6" id="KW-0862">Zinc</keyword>
<dbReference type="Gene3D" id="3.30.710.10">
    <property type="entry name" value="Potassium Channel Kv1.1, Chain A"/>
    <property type="match status" value="1"/>
</dbReference>
<dbReference type="GO" id="GO:0008270">
    <property type="term" value="F:zinc ion binding"/>
    <property type="evidence" value="ECO:0007669"/>
    <property type="project" value="UniProtKB-KW"/>
</dbReference>
<dbReference type="EMBL" id="QNUK01000523">
    <property type="protein sequence ID" value="KAF5892145.1"/>
    <property type="molecule type" value="Genomic_DNA"/>
</dbReference>
<feature type="region of interest" description="Disordered" evidence="12">
    <location>
        <begin position="622"/>
        <end position="666"/>
    </location>
</feature>
<dbReference type="SMART" id="SM00225">
    <property type="entry name" value="BTB"/>
    <property type="match status" value="1"/>
</dbReference>
<proteinExistence type="inferred from homology"/>
<keyword evidence="8" id="KW-0238">DNA-binding</keyword>
<dbReference type="Gene3D" id="3.30.160.60">
    <property type="entry name" value="Classic Zinc Finger"/>
    <property type="match status" value="7"/>
</dbReference>
<feature type="compositionally biased region" description="Basic and acidic residues" evidence="12">
    <location>
        <begin position="273"/>
        <end position="290"/>
    </location>
</feature>
<feature type="domain" description="BTB" evidence="13">
    <location>
        <begin position="59"/>
        <end position="127"/>
    </location>
</feature>
<dbReference type="PANTHER" id="PTHR24394:SF24">
    <property type="entry name" value="ZINC FINGER AND BTB DOMAIN-CONTAINING PROTEIN 47"/>
    <property type="match status" value="1"/>
</dbReference>
<dbReference type="InterPro" id="IPR013087">
    <property type="entry name" value="Znf_C2H2_type"/>
</dbReference>
<evidence type="ECO:0000256" key="9">
    <source>
        <dbReference type="ARBA" id="ARBA00023163"/>
    </source>
</evidence>
<evidence type="ECO:0000256" key="2">
    <source>
        <dbReference type="ARBA" id="ARBA00006991"/>
    </source>
</evidence>
<dbReference type="PROSITE" id="PS50157">
    <property type="entry name" value="ZINC_FINGER_C2H2_2"/>
    <property type="match status" value="7"/>
</dbReference>
<evidence type="ECO:0000256" key="8">
    <source>
        <dbReference type="ARBA" id="ARBA00023125"/>
    </source>
</evidence>
<dbReference type="FunFam" id="3.30.160.60:FF:000900">
    <property type="entry name" value="Zinc finger and BTB domain containing 47"/>
    <property type="match status" value="1"/>
</dbReference>
<evidence type="ECO:0000256" key="4">
    <source>
        <dbReference type="ARBA" id="ARBA00022737"/>
    </source>
</evidence>
<evidence type="ECO:0000256" key="7">
    <source>
        <dbReference type="ARBA" id="ARBA00023015"/>
    </source>
</evidence>
<keyword evidence="7" id="KW-0805">Transcription regulation</keyword>
<dbReference type="FunFam" id="3.30.160.60:FF:000166">
    <property type="entry name" value="Zinc finger and BTB domain-containing 49"/>
    <property type="match status" value="1"/>
</dbReference>
<feature type="domain" description="C2H2-type" evidence="14">
    <location>
        <begin position="457"/>
        <end position="484"/>
    </location>
</feature>
<dbReference type="SMART" id="SM00355">
    <property type="entry name" value="ZnF_C2H2"/>
    <property type="match status" value="8"/>
</dbReference>
<dbReference type="Pfam" id="PF00651">
    <property type="entry name" value="BTB"/>
    <property type="match status" value="1"/>
</dbReference>
<sequence>MDRNRKARKHFSSLLRSLIVEKTAEHPSGEYSVVEDMALHCTFLMERLNEQRLLQPDLCDVDIVLLRHQATFQAHKGVLAAYSPFFHSLFASSKELQRVELSLEALRPQGFVQILDFIYTSRLLLNSGNARDVLRAATVLQMANVVSSCRELILRGSLQDEQPERDIQAWSNSNGNGGGGDCKFSMEIKQEQDASSAKIFGTKSERSPYVAHIGERQHLGTGKEECDMEVTRDSEDSFDQKQIIVELNLNNQTLNMSKGTEGRCSSTAPAGFEVKKDSGDSQEDREHSGGEEEVPVGTSEDEAGEVANMDFRERQRSRRKNRSSLDGMATVTMRTSMRVRRGGPVGVRGEGEKEEEEEERLGQGVRLEERRRFPCVRCPQVFTNSWDKEMHANIEHNYMQGCDKCGTRFLLNSELLLHQQTDCEKNLQCLTCGKNFKKLWSLHEHNKIVHDYAEKKFTCEICGKKFFTMAHVRKHMVAHTKEMPFTCETCGKSFKRSMSLKVHFLQHSGEKPFTCEHCNERFQYKYQLRSHMSIHIGHKQFMCQWCGKDFNMKQYFDEHMKTHTGEKPYICEICGKSFTSRPNMKRHRRTHTGEKPYPCETCGQRFRFSNMLKAHREKCFPVRDPPMEAPPTDYEPAQNNTSYATDQVSSDPKDIGPRSFQLHGPS</sequence>
<dbReference type="Pfam" id="PF00096">
    <property type="entry name" value="zf-C2H2"/>
    <property type="match status" value="5"/>
</dbReference>
<feature type="compositionally biased region" description="Polar residues" evidence="12">
    <location>
        <begin position="637"/>
        <end position="650"/>
    </location>
</feature>
<dbReference type="SUPFAM" id="SSF54695">
    <property type="entry name" value="POZ domain"/>
    <property type="match status" value="1"/>
</dbReference>
<organism evidence="15 16">
    <name type="scientific">Clarias magur</name>
    <name type="common">Asian catfish</name>
    <name type="synonym">Macropteronotus magur</name>
    <dbReference type="NCBI Taxonomy" id="1594786"/>
    <lineage>
        <taxon>Eukaryota</taxon>
        <taxon>Metazoa</taxon>
        <taxon>Chordata</taxon>
        <taxon>Craniata</taxon>
        <taxon>Vertebrata</taxon>
        <taxon>Euteleostomi</taxon>
        <taxon>Actinopterygii</taxon>
        <taxon>Neopterygii</taxon>
        <taxon>Teleostei</taxon>
        <taxon>Ostariophysi</taxon>
        <taxon>Siluriformes</taxon>
        <taxon>Clariidae</taxon>
        <taxon>Clarias</taxon>
    </lineage>
</organism>
<evidence type="ECO:0000256" key="10">
    <source>
        <dbReference type="ARBA" id="ARBA00023242"/>
    </source>
</evidence>
<feature type="domain" description="C2H2-type" evidence="14">
    <location>
        <begin position="541"/>
        <end position="568"/>
    </location>
</feature>
<dbReference type="FunFam" id="3.30.160.60:FF:000284">
    <property type="entry name" value="Zinc finger protein 652 isoform X1"/>
    <property type="match status" value="1"/>
</dbReference>
<dbReference type="FunFam" id="3.30.160.60:FF:000391">
    <property type="entry name" value="zinc finger protein 652 isoform X1"/>
    <property type="match status" value="1"/>
</dbReference>
<comment type="subcellular location">
    <subcellularLocation>
        <location evidence="1">Nucleus</location>
    </subcellularLocation>
</comment>
<feature type="domain" description="C2H2-type" evidence="14">
    <location>
        <begin position="485"/>
        <end position="512"/>
    </location>
</feature>
<dbReference type="InterPro" id="IPR036236">
    <property type="entry name" value="Znf_C2H2_sf"/>
</dbReference>
<protein>
    <submittedName>
        <fullName evidence="15">Zinc finger and BTB domain-containing protein 47-like</fullName>
    </submittedName>
</protein>
<keyword evidence="9" id="KW-0804">Transcription</keyword>
<gene>
    <name evidence="15" type="ORF">DAT39_018140</name>
</gene>
<dbReference type="Proteomes" id="UP000727407">
    <property type="component" value="Unassembled WGS sequence"/>
</dbReference>
<feature type="region of interest" description="Disordered" evidence="12">
    <location>
        <begin position="255"/>
        <end position="361"/>
    </location>
</feature>
<dbReference type="PROSITE" id="PS50097">
    <property type="entry name" value="BTB"/>
    <property type="match status" value="1"/>
</dbReference>
<evidence type="ECO:0000256" key="3">
    <source>
        <dbReference type="ARBA" id="ARBA00022723"/>
    </source>
</evidence>
<evidence type="ECO:0000259" key="14">
    <source>
        <dbReference type="PROSITE" id="PS50157"/>
    </source>
</evidence>
<dbReference type="InterPro" id="IPR011333">
    <property type="entry name" value="SKP1/BTB/POZ_sf"/>
</dbReference>
<dbReference type="AlphaFoldDB" id="A0A8J4U775"/>
<evidence type="ECO:0000256" key="11">
    <source>
        <dbReference type="PROSITE-ProRule" id="PRU00042"/>
    </source>
</evidence>
<dbReference type="GO" id="GO:0003677">
    <property type="term" value="F:DNA binding"/>
    <property type="evidence" value="ECO:0007669"/>
    <property type="project" value="UniProtKB-KW"/>
</dbReference>
<dbReference type="FunFam" id="3.30.160.60:FF:000312">
    <property type="entry name" value="Zinc finger and BTB domain-containing 47"/>
    <property type="match status" value="1"/>
</dbReference>
<feature type="domain" description="C2H2-type" evidence="14">
    <location>
        <begin position="569"/>
        <end position="596"/>
    </location>
</feature>
<evidence type="ECO:0000313" key="16">
    <source>
        <dbReference type="Proteomes" id="UP000727407"/>
    </source>
</evidence>
<dbReference type="GO" id="GO:0000981">
    <property type="term" value="F:DNA-binding transcription factor activity, RNA polymerase II-specific"/>
    <property type="evidence" value="ECO:0007669"/>
    <property type="project" value="TreeGrafter"/>
</dbReference>
<feature type="compositionally biased region" description="Polar residues" evidence="12">
    <location>
        <begin position="255"/>
        <end position="268"/>
    </location>
</feature>
<comment type="caution">
    <text evidence="15">The sequence shown here is derived from an EMBL/GenBank/DDBJ whole genome shotgun (WGS) entry which is preliminary data.</text>
</comment>
<keyword evidence="4" id="KW-0677">Repeat</keyword>
<evidence type="ECO:0000256" key="5">
    <source>
        <dbReference type="ARBA" id="ARBA00022771"/>
    </source>
</evidence>
<feature type="domain" description="C2H2-type" evidence="14">
    <location>
        <begin position="427"/>
        <end position="455"/>
    </location>
</feature>
<evidence type="ECO:0000313" key="15">
    <source>
        <dbReference type="EMBL" id="KAF5892145.1"/>
    </source>
</evidence>
<feature type="compositionally biased region" description="Acidic residues" evidence="12">
    <location>
        <begin position="291"/>
        <end position="304"/>
    </location>
</feature>
<dbReference type="InterPro" id="IPR000210">
    <property type="entry name" value="BTB/POZ_dom"/>
</dbReference>
<feature type="domain" description="C2H2-type" evidence="14">
    <location>
        <begin position="597"/>
        <end position="626"/>
    </location>
</feature>
<dbReference type="OrthoDB" id="7327383at2759"/>
<keyword evidence="10" id="KW-0539">Nucleus</keyword>
<feature type="domain" description="C2H2-type" evidence="14">
    <location>
        <begin position="513"/>
        <end position="540"/>
    </location>
</feature>
<evidence type="ECO:0000256" key="1">
    <source>
        <dbReference type="ARBA" id="ARBA00004123"/>
    </source>
</evidence>
<dbReference type="GO" id="GO:0005634">
    <property type="term" value="C:nucleus"/>
    <property type="evidence" value="ECO:0007669"/>
    <property type="project" value="UniProtKB-SubCell"/>
</dbReference>
<dbReference type="FunFam" id="3.30.160.60:FF:000550">
    <property type="entry name" value="Zinc finger and BTB domain-containing 47"/>
    <property type="match status" value="1"/>
</dbReference>
<dbReference type="SUPFAM" id="SSF57667">
    <property type="entry name" value="beta-beta-alpha zinc fingers"/>
    <property type="match status" value="4"/>
</dbReference>
<evidence type="ECO:0000256" key="12">
    <source>
        <dbReference type="SAM" id="MobiDB-lite"/>
    </source>
</evidence>
<dbReference type="PROSITE" id="PS00028">
    <property type="entry name" value="ZINC_FINGER_C2H2_1"/>
    <property type="match status" value="6"/>
</dbReference>
<accession>A0A8J4U775</accession>